<dbReference type="AlphaFoldDB" id="F2AQ77"/>
<reference evidence="1 2" key="1">
    <citation type="journal article" date="2013" name="Mar. Genomics">
        <title>Expression of sulfatases in Rhodopirellula baltica and the diversity of sulfatases in the genus Rhodopirellula.</title>
        <authorList>
            <person name="Wegner C.E."/>
            <person name="Richter-Heitmann T."/>
            <person name="Klindworth A."/>
            <person name="Klockow C."/>
            <person name="Richter M."/>
            <person name="Achstetter T."/>
            <person name="Glockner F.O."/>
            <person name="Harder J."/>
        </authorList>
    </citation>
    <scope>NUCLEOTIDE SEQUENCE [LARGE SCALE GENOMIC DNA]</scope>
    <source>
        <strain evidence="1 2">WH47</strain>
    </source>
</reference>
<sequence length="28" mass="3345">MFQSIGWGAMWNMAYEKMGTLRREHVDV</sequence>
<feature type="non-terminal residue" evidence="1">
    <location>
        <position position="28"/>
    </location>
</feature>
<organism evidence="1 2">
    <name type="scientific">Rhodopirellula baltica WH47</name>
    <dbReference type="NCBI Taxonomy" id="991778"/>
    <lineage>
        <taxon>Bacteria</taxon>
        <taxon>Pseudomonadati</taxon>
        <taxon>Planctomycetota</taxon>
        <taxon>Planctomycetia</taxon>
        <taxon>Pirellulales</taxon>
        <taxon>Pirellulaceae</taxon>
        <taxon>Rhodopirellula</taxon>
    </lineage>
</organism>
<dbReference type="Proteomes" id="UP000006222">
    <property type="component" value="Unassembled WGS sequence"/>
</dbReference>
<accession>F2AQ77</accession>
<dbReference type="EMBL" id="AFAR01000107">
    <property type="protein sequence ID" value="EGF28183.1"/>
    <property type="molecule type" value="Genomic_DNA"/>
</dbReference>
<comment type="caution">
    <text evidence="1">The sequence shown here is derived from an EMBL/GenBank/DDBJ whole genome shotgun (WGS) entry which is preliminary data.</text>
</comment>
<evidence type="ECO:0000313" key="2">
    <source>
        <dbReference type="Proteomes" id="UP000006222"/>
    </source>
</evidence>
<evidence type="ECO:0000313" key="1">
    <source>
        <dbReference type="EMBL" id="EGF28183.1"/>
    </source>
</evidence>
<proteinExistence type="predicted"/>
<protein>
    <submittedName>
        <fullName evidence="1">Uncharacterized protein</fullName>
    </submittedName>
</protein>
<gene>
    <name evidence="1" type="ORF">RBWH47_04265</name>
</gene>
<name>F2AQ77_RHOBT</name>